<accession>A0AAV0CSK5</accession>
<proteinExistence type="predicted"/>
<sequence length="104" mass="12408">MPFYPLSCRRSPLSSSAFKNIDIFSIYAGLGPRLASVDVFREKSKQDWYFRETIVEYENKYDMRRNKHTFSDDAIEDAMHRIKNDIFCRHILEKREDIALLRLA</sequence>
<dbReference type="Proteomes" id="UP001152523">
    <property type="component" value="Unassembled WGS sequence"/>
</dbReference>
<name>A0AAV0CSK5_9ASTE</name>
<comment type="caution">
    <text evidence="1">The sequence shown here is derived from an EMBL/GenBank/DDBJ whole genome shotgun (WGS) entry which is preliminary data.</text>
</comment>
<protein>
    <submittedName>
        <fullName evidence="1">Uncharacterized protein</fullName>
    </submittedName>
</protein>
<evidence type="ECO:0000313" key="1">
    <source>
        <dbReference type="EMBL" id="CAH9081585.1"/>
    </source>
</evidence>
<keyword evidence="2" id="KW-1185">Reference proteome</keyword>
<dbReference type="EMBL" id="CAMAPF010000036">
    <property type="protein sequence ID" value="CAH9081585.1"/>
    <property type="molecule type" value="Genomic_DNA"/>
</dbReference>
<dbReference type="AlphaFoldDB" id="A0AAV0CSK5"/>
<reference evidence="1" key="1">
    <citation type="submission" date="2022-07" db="EMBL/GenBank/DDBJ databases">
        <authorList>
            <person name="Macas J."/>
            <person name="Novak P."/>
            <person name="Neumann P."/>
        </authorList>
    </citation>
    <scope>NUCLEOTIDE SEQUENCE</scope>
</reference>
<organism evidence="1 2">
    <name type="scientific">Cuscuta epithymum</name>
    <dbReference type="NCBI Taxonomy" id="186058"/>
    <lineage>
        <taxon>Eukaryota</taxon>
        <taxon>Viridiplantae</taxon>
        <taxon>Streptophyta</taxon>
        <taxon>Embryophyta</taxon>
        <taxon>Tracheophyta</taxon>
        <taxon>Spermatophyta</taxon>
        <taxon>Magnoliopsida</taxon>
        <taxon>eudicotyledons</taxon>
        <taxon>Gunneridae</taxon>
        <taxon>Pentapetalae</taxon>
        <taxon>asterids</taxon>
        <taxon>lamiids</taxon>
        <taxon>Solanales</taxon>
        <taxon>Convolvulaceae</taxon>
        <taxon>Cuscuteae</taxon>
        <taxon>Cuscuta</taxon>
        <taxon>Cuscuta subgen. Cuscuta</taxon>
    </lineage>
</organism>
<gene>
    <name evidence="1" type="ORF">CEPIT_LOCUS7753</name>
</gene>
<evidence type="ECO:0000313" key="2">
    <source>
        <dbReference type="Proteomes" id="UP001152523"/>
    </source>
</evidence>